<dbReference type="InterPro" id="IPR036010">
    <property type="entry name" value="2Fe-2S_ferredoxin-like_sf"/>
</dbReference>
<comment type="caution">
    <text evidence="10">The sequence shown here is derived from an EMBL/GenBank/DDBJ whole genome shotgun (WGS) entry which is preliminary data.</text>
</comment>
<sequence>MTTYEITLEWPDGRAETISVSPRESVLEAAGHEGIRLPADCRKGTCITCVGQVVGLEGGDESNDAAAAFDYRRQPAALTERERADGYVLLCIAMPQADCRVRVGPMVRSEVGDSPWS</sequence>
<reference evidence="10 11" key="1">
    <citation type="submission" date="2017-02" db="EMBL/GenBank/DDBJ databases">
        <title>Natronthermophilus aegyptiacus gen. nov.,sp. nov., an aerobic, extremely halophilic alkalithermophilic archaeon isolated from the athalassohaline Wadi An Natrun, Egypt.</title>
        <authorList>
            <person name="Zhao B."/>
        </authorList>
    </citation>
    <scope>NUCLEOTIDE SEQUENCE [LARGE SCALE GENOMIC DNA]</scope>
    <source>
        <strain evidence="10 11">CGMCC 1.3597</strain>
    </source>
</reference>
<name>A0A202E5A3_9EURY</name>
<evidence type="ECO:0000313" key="10">
    <source>
        <dbReference type="EMBL" id="OVE83374.1"/>
    </source>
</evidence>
<keyword evidence="11" id="KW-1185">Reference proteome</keyword>
<evidence type="ECO:0000259" key="9">
    <source>
        <dbReference type="PROSITE" id="PS51085"/>
    </source>
</evidence>
<evidence type="ECO:0000256" key="6">
    <source>
        <dbReference type="ARBA" id="ARBA00023004"/>
    </source>
</evidence>
<feature type="domain" description="2Fe-2S ferredoxin-type" evidence="9">
    <location>
        <begin position="4"/>
        <end position="107"/>
    </location>
</feature>
<dbReference type="AlphaFoldDB" id="A0A202E5A3"/>
<comment type="cofactor">
    <cofactor evidence="8">
        <name>[2Fe-2S] cluster</name>
        <dbReference type="ChEBI" id="CHEBI:190135"/>
    </cofactor>
</comment>
<comment type="similarity">
    <text evidence="1">Belongs to the 2Fe2S plant-type ferredoxin family.</text>
</comment>
<dbReference type="Proteomes" id="UP000196084">
    <property type="component" value="Unassembled WGS sequence"/>
</dbReference>
<keyword evidence="6" id="KW-0408">Iron</keyword>
<dbReference type="RefSeq" id="WP_087715011.1">
    <property type="nucleotide sequence ID" value="NZ_MWPH01000003.1"/>
</dbReference>
<dbReference type="InterPro" id="IPR012675">
    <property type="entry name" value="Beta-grasp_dom_sf"/>
</dbReference>
<dbReference type="Pfam" id="PF00111">
    <property type="entry name" value="Fer2"/>
    <property type="match status" value="1"/>
</dbReference>
<evidence type="ECO:0000256" key="1">
    <source>
        <dbReference type="ARBA" id="ARBA00007874"/>
    </source>
</evidence>
<dbReference type="EMBL" id="MWPH01000003">
    <property type="protein sequence ID" value="OVE83374.1"/>
    <property type="molecule type" value="Genomic_DNA"/>
</dbReference>
<keyword evidence="5" id="KW-0249">Electron transport</keyword>
<dbReference type="PANTHER" id="PTHR43112">
    <property type="entry name" value="FERREDOXIN"/>
    <property type="match status" value="1"/>
</dbReference>
<evidence type="ECO:0000256" key="4">
    <source>
        <dbReference type="ARBA" id="ARBA00022723"/>
    </source>
</evidence>
<evidence type="ECO:0000256" key="7">
    <source>
        <dbReference type="ARBA" id="ARBA00023014"/>
    </source>
</evidence>
<evidence type="ECO:0000256" key="8">
    <source>
        <dbReference type="ARBA" id="ARBA00034078"/>
    </source>
</evidence>
<organism evidence="10 11">
    <name type="scientific">Natronolimnobius baerhuensis</name>
    <dbReference type="NCBI Taxonomy" id="253108"/>
    <lineage>
        <taxon>Archaea</taxon>
        <taxon>Methanobacteriati</taxon>
        <taxon>Methanobacteriota</taxon>
        <taxon>Stenosarchaea group</taxon>
        <taxon>Halobacteria</taxon>
        <taxon>Halobacteriales</taxon>
        <taxon>Natrialbaceae</taxon>
        <taxon>Natronolimnobius</taxon>
    </lineage>
</organism>
<gene>
    <name evidence="10" type="ORF">B2G88_12995</name>
</gene>
<evidence type="ECO:0000256" key="2">
    <source>
        <dbReference type="ARBA" id="ARBA00022448"/>
    </source>
</evidence>
<evidence type="ECO:0000256" key="5">
    <source>
        <dbReference type="ARBA" id="ARBA00022982"/>
    </source>
</evidence>
<keyword evidence="7" id="KW-0411">Iron-sulfur</keyword>
<dbReference type="OrthoDB" id="235534at2157"/>
<proteinExistence type="inferred from homology"/>
<accession>A0A202E5A3</accession>
<dbReference type="CDD" id="cd00207">
    <property type="entry name" value="fer2"/>
    <property type="match status" value="1"/>
</dbReference>
<evidence type="ECO:0000256" key="3">
    <source>
        <dbReference type="ARBA" id="ARBA00022714"/>
    </source>
</evidence>
<keyword evidence="3" id="KW-0001">2Fe-2S</keyword>
<keyword evidence="4" id="KW-0479">Metal-binding</keyword>
<dbReference type="PANTHER" id="PTHR43112:SF3">
    <property type="entry name" value="FERREDOXIN-2, CHLOROPLASTIC"/>
    <property type="match status" value="1"/>
</dbReference>
<evidence type="ECO:0000313" key="11">
    <source>
        <dbReference type="Proteomes" id="UP000196084"/>
    </source>
</evidence>
<dbReference type="PROSITE" id="PS51085">
    <property type="entry name" value="2FE2S_FER_2"/>
    <property type="match status" value="1"/>
</dbReference>
<dbReference type="InterPro" id="IPR001041">
    <property type="entry name" value="2Fe-2S_ferredoxin-type"/>
</dbReference>
<dbReference type="Gene3D" id="3.10.20.30">
    <property type="match status" value="1"/>
</dbReference>
<protein>
    <submittedName>
        <fullName evidence="10">Ferredoxin</fullName>
    </submittedName>
</protein>
<dbReference type="SUPFAM" id="SSF54292">
    <property type="entry name" value="2Fe-2S ferredoxin-like"/>
    <property type="match status" value="1"/>
</dbReference>
<keyword evidence="2" id="KW-0813">Transport</keyword>
<dbReference type="GO" id="GO:0051537">
    <property type="term" value="F:2 iron, 2 sulfur cluster binding"/>
    <property type="evidence" value="ECO:0007669"/>
    <property type="project" value="UniProtKB-KW"/>
</dbReference>
<dbReference type="GO" id="GO:0046872">
    <property type="term" value="F:metal ion binding"/>
    <property type="evidence" value="ECO:0007669"/>
    <property type="project" value="UniProtKB-KW"/>
</dbReference>